<proteinExistence type="predicted"/>
<dbReference type="InParanoid" id="A0A2J6SQD7"/>
<sequence length="167" mass="18959">MTEETRCIQKTTAPGHANADRKQLQPDFKLKVVDSLIRRSSTALKFQESRGFSGETRLPAMVPSQPRLTLGKNSCWTMPFFPKVRFGFLRQLLRIDFQQRKDERGAGFFDSSRVSRAEECGMGGFVMRSHSQECASTCFLSIEVYDHALTNLLFSLLFQSIPITSPQ</sequence>
<evidence type="ECO:0000256" key="1">
    <source>
        <dbReference type="SAM" id="MobiDB-lite"/>
    </source>
</evidence>
<dbReference type="RefSeq" id="XP_024729873.1">
    <property type="nucleotide sequence ID" value="XM_024870966.1"/>
</dbReference>
<dbReference type="AlphaFoldDB" id="A0A2J6SQD7"/>
<feature type="region of interest" description="Disordered" evidence="1">
    <location>
        <begin position="1"/>
        <end position="20"/>
    </location>
</feature>
<evidence type="ECO:0000313" key="3">
    <source>
        <dbReference type="Proteomes" id="UP000235371"/>
    </source>
</evidence>
<gene>
    <name evidence="2" type="ORF">K444DRAFT_195051</name>
</gene>
<accession>A0A2J6SQD7</accession>
<protein>
    <submittedName>
        <fullName evidence="2">Uncharacterized protein</fullName>
    </submittedName>
</protein>
<reference evidence="2 3" key="1">
    <citation type="submission" date="2016-04" db="EMBL/GenBank/DDBJ databases">
        <title>A degradative enzymes factory behind the ericoid mycorrhizal symbiosis.</title>
        <authorList>
            <consortium name="DOE Joint Genome Institute"/>
            <person name="Martino E."/>
            <person name="Morin E."/>
            <person name="Grelet G."/>
            <person name="Kuo A."/>
            <person name="Kohler A."/>
            <person name="Daghino S."/>
            <person name="Barry K."/>
            <person name="Choi C."/>
            <person name="Cichocki N."/>
            <person name="Clum A."/>
            <person name="Copeland A."/>
            <person name="Hainaut M."/>
            <person name="Haridas S."/>
            <person name="Labutti K."/>
            <person name="Lindquist E."/>
            <person name="Lipzen A."/>
            <person name="Khouja H.-R."/>
            <person name="Murat C."/>
            <person name="Ohm R."/>
            <person name="Olson A."/>
            <person name="Spatafora J."/>
            <person name="Veneault-Fourrey C."/>
            <person name="Henrissat B."/>
            <person name="Grigoriev I."/>
            <person name="Martin F."/>
            <person name="Perotto S."/>
        </authorList>
    </citation>
    <scope>NUCLEOTIDE SEQUENCE [LARGE SCALE GENOMIC DNA]</scope>
    <source>
        <strain evidence="2 3">E</strain>
    </source>
</reference>
<dbReference type="Proteomes" id="UP000235371">
    <property type="component" value="Unassembled WGS sequence"/>
</dbReference>
<keyword evidence="3" id="KW-1185">Reference proteome</keyword>
<organism evidence="2 3">
    <name type="scientific">Hyaloscypha bicolor E</name>
    <dbReference type="NCBI Taxonomy" id="1095630"/>
    <lineage>
        <taxon>Eukaryota</taxon>
        <taxon>Fungi</taxon>
        <taxon>Dikarya</taxon>
        <taxon>Ascomycota</taxon>
        <taxon>Pezizomycotina</taxon>
        <taxon>Leotiomycetes</taxon>
        <taxon>Helotiales</taxon>
        <taxon>Hyaloscyphaceae</taxon>
        <taxon>Hyaloscypha</taxon>
        <taxon>Hyaloscypha bicolor</taxon>
    </lineage>
</organism>
<name>A0A2J6SQD7_9HELO</name>
<dbReference type="EMBL" id="KZ613895">
    <property type="protein sequence ID" value="PMD52969.1"/>
    <property type="molecule type" value="Genomic_DNA"/>
</dbReference>
<dbReference type="GeneID" id="36579048"/>
<evidence type="ECO:0000313" key="2">
    <source>
        <dbReference type="EMBL" id="PMD52969.1"/>
    </source>
</evidence>